<feature type="compositionally biased region" description="Low complexity" evidence="13">
    <location>
        <begin position="702"/>
        <end position="713"/>
    </location>
</feature>
<accession>A0A9J6BY56</accession>
<feature type="domain" description="AF4/FMR2 C-terminal homology" evidence="14">
    <location>
        <begin position="1277"/>
        <end position="1517"/>
    </location>
</feature>
<dbReference type="Pfam" id="PF18876">
    <property type="entry name" value="AFF4_CHD"/>
    <property type="match status" value="1"/>
</dbReference>
<feature type="compositionally biased region" description="Polar residues" evidence="13">
    <location>
        <begin position="117"/>
        <end position="127"/>
    </location>
</feature>
<feature type="compositionally biased region" description="Polar residues" evidence="13">
    <location>
        <begin position="787"/>
        <end position="814"/>
    </location>
</feature>
<evidence type="ECO:0000259" key="14">
    <source>
        <dbReference type="Pfam" id="PF18876"/>
    </source>
</evidence>
<feature type="compositionally biased region" description="Low complexity" evidence="13">
    <location>
        <begin position="1067"/>
        <end position="1081"/>
    </location>
</feature>
<feature type="compositionally biased region" description="Basic and acidic residues" evidence="13">
    <location>
        <begin position="499"/>
        <end position="510"/>
    </location>
</feature>
<feature type="compositionally biased region" description="Low complexity" evidence="13">
    <location>
        <begin position="1088"/>
        <end position="1105"/>
    </location>
</feature>
<feature type="compositionally biased region" description="Low complexity" evidence="13">
    <location>
        <begin position="128"/>
        <end position="170"/>
    </location>
</feature>
<feature type="compositionally biased region" description="Low complexity" evidence="13">
    <location>
        <begin position="191"/>
        <end position="210"/>
    </location>
</feature>
<reference evidence="15" key="1">
    <citation type="submission" date="2021-03" db="EMBL/GenBank/DDBJ databases">
        <title>Chromosome level genome of the anhydrobiotic midge Polypedilum vanderplanki.</title>
        <authorList>
            <person name="Yoshida Y."/>
            <person name="Kikawada T."/>
            <person name="Gusev O."/>
        </authorList>
    </citation>
    <scope>NUCLEOTIDE SEQUENCE</scope>
    <source>
        <strain evidence="15">NIAS01</strain>
        <tissue evidence="15">Whole body or cell culture</tissue>
    </source>
</reference>
<comment type="caution">
    <text evidence="15">The sequence shown here is derived from an EMBL/GenBank/DDBJ whole genome shotgun (WGS) entry which is preliminary data.</text>
</comment>
<feature type="region of interest" description="Disordered" evidence="13">
    <location>
        <begin position="101"/>
        <end position="246"/>
    </location>
</feature>
<protein>
    <recommendedName>
        <fullName evidence="3">AF4/FMR2 family member lilli</fullName>
    </recommendedName>
    <alternativeName>
        <fullName evidence="12">Protein lilliputian</fullName>
    </alternativeName>
</protein>
<name>A0A9J6BY56_POLVA</name>
<dbReference type="GO" id="GO:0010468">
    <property type="term" value="P:regulation of gene expression"/>
    <property type="evidence" value="ECO:0007669"/>
    <property type="project" value="InterPro"/>
</dbReference>
<feature type="region of interest" description="Disordered" evidence="13">
    <location>
        <begin position="942"/>
        <end position="962"/>
    </location>
</feature>
<feature type="region of interest" description="Disordered" evidence="13">
    <location>
        <begin position="623"/>
        <end position="892"/>
    </location>
</feature>
<feature type="compositionally biased region" description="Basic and acidic residues" evidence="13">
    <location>
        <begin position="666"/>
        <end position="682"/>
    </location>
</feature>
<feature type="compositionally biased region" description="Polar residues" evidence="13">
    <location>
        <begin position="219"/>
        <end position="229"/>
    </location>
</feature>
<dbReference type="InterPro" id="IPR007797">
    <property type="entry name" value="AF4/FMR2"/>
</dbReference>
<evidence type="ECO:0000256" key="6">
    <source>
        <dbReference type="ARBA" id="ARBA00022788"/>
    </source>
</evidence>
<evidence type="ECO:0000256" key="12">
    <source>
        <dbReference type="ARBA" id="ARBA00032149"/>
    </source>
</evidence>
<evidence type="ECO:0000256" key="10">
    <source>
        <dbReference type="ARBA" id="ARBA00023242"/>
    </source>
</evidence>
<keyword evidence="5" id="KW-0597">Phosphoprotein</keyword>
<feature type="compositionally biased region" description="Basic residues" evidence="13">
    <location>
        <begin position="586"/>
        <end position="597"/>
    </location>
</feature>
<comment type="function">
    <text evidence="11">Has a role in transcriptional regulation. Acts in parallel with the Ras/MAPK and the PI3K/PKB pathways in the control of cell identity and cellular growth. Essential for regulation of the cytoskeleton and cell growth but not for cell proliferation or growth rate. Required specifically for the microtubule-based basal transport of lipid droplets. Plays a partially redundant function downstream of Raf in cell fate specification in the developing eye. Pair-rule protein that regulates embryonic cellularization, gastrulation and segmentation.</text>
</comment>
<keyword evidence="6" id="KW-0562">Pair-rule protein</keyword>
<feature type="compositionally biased region" description="Low complexity" evidence="13">
    <location>
        <begin position="833"/>
        <end position="848"/>
    </location>
</feature>
<sequence>MKKNSKFYPDIEMKKPQKPWLEDERMDRREAKHKYQIQMQMQRQSQSDSNEMPQQPLFGVPKKLGEDEGDSAIESTLGYFRDAATLMTSDSKQIIGISTANYPGTPVQTRAPPVFPTNKQSTFTNGVSNSSSSSSSSPSLSTLNNRTHNNNNSNLQINNNTTSNNTTVNNYPPPKSLSSSNFLLPPQPRASISGSNNINSNSNSVPSNNIFQRPADSKPLTNGRSTVPQLNKHENPGLSQSKMLSHNGRGYFDSNLSNKYNIPRLARDNGLDPSKRVKNILDEILAVPESPLAEIGATPRNNELVKVSLSDFNRPPKHRYAPLPGPLSPPSLLQPINNSLIKSPIKDDLPAVQLEQKNIHQQQQQQQQISIVPPASVTDLDVSDSDNDTEKPKPAASQAISPMNNNISSAESSEGSDTSESSEEDDVEQEQPEPITTEVKNEPEEREVKKWNLQSFLLNEQKSPNEAPQSHESAKAVKNNNDQESDDDEDSSDDEEEGELRRTPSEHHFNNENSNSSVADNKSDASNDEQPPPVQQLPSQQIPPKSQNRKQSLSPQKQQKIKLPAPSPQQQQQKAMPNTPTTTIKSKAKQKSPKKSKSPIQAAEMKSALAFLETISKPIQVISSLSDSDEKGGESTQTGGSKNKRRGLKRSRPPQDAAADSSSSDEESRYSDSRRMTDDKRNSRLPKKSSSNQSLPPPPPAVNNNNSNNPSTNTYDVMHSDTSSNNGAKKSHKSSSSSSSRKESKSRSKKRDIPPSKPLINSSDDSSDDDEDVPKQQQPKDRIFSPSKKNLSSPTKQQQKANSTPTKSTNSSIKKGSINKFHSIERIATPIQSSPSESESEHSNPPNHSKYHQSPVPPPTSNSSDNSESDDSSNQKVQGKSKKIEKSSISDKNKNFALKTLFQLKTTANNAEGLGKGGAKNGGKKPIGQVVVVTPDEPKLNDSNSNSGIQSHPKFSSPASAFNNESTATTITTPSIMVRIDLARIDLSQLNIPHEKLKNTVIRTKSPAVPLMTSSANTSASSTKSNLLSADQQSRKKRRRSTHDDDDQQQQNDRNWKKNRKTFDQLSVSSTSSSSSNSSSSENHHQNRLQQQQSHSQSMENSSNSRVSFPSNYNNDRLNNNNIDHKPPKDLNHCYHSPSSVDTKLSKIKREQQQQQQQAYSSKNDFRTSSASPMKDSKSNDVKPKIKQEKGDDESVQGIRNRSTSMTNGHSSNSYKEARKKKEKKVHETNCEIPLMPPTNHDRLSSALVNGDLAPPIIKRVFVSYFERNDGNEQAEMRSQNDYLIEAKRLKHAADRERDDLAQAMLYLEAVLYFLLTGAAISAEPGKDKVAFTMFKDTLQLIKYISSKFRSQQLHATMQGNIHSKVAILSLRCQSHIYLKLYKSSRSEIRELQRIISEYKPQEMANGNTPSPLSPTSVGSQSSGYSSGQQNTINPPCYMMPIQIHQAYQRQGQLYSYLVSCHDLWEQADSLVARGGNHTDFFIELDHENGPITLHSSSNSVVKYVQAGIQKLRRNVNM</sequence>
<feature type="compositionally biased region" description="Polar residues" evidence="13">
    <location>
        <begin position="1198"/>
        <end position="1215"/>
    </location>
</feature>
<evidence type="ECO:0000256" key="7">
    <source>
        <dbReference type="ARBA" id="ARBA00023015"/>
    </source>
</evidence>
<comment type="subcellular location">
    <subcellularLocation>
        <location evidence="1">Nucleus</location>
    </subcellularLocation>
</comment>
<feature type="compositionally biased region" description="Basic and acidic residues" evidence="13">
    <location>
        <begin position="1123"/>
        <end position="1133"/>
    </location>
</feature>
<dbReference type="GO" id="GO:0007366">
    <property type="term" value="P:periodic partitioning by pair rule gene"/>
    <property type="evidence" value="ECO:0007669"/>
    <property type="project" value="UniProtKB-KW"/>
</dbReference>
<dbReference type="InterPro" id="IPR043640">
    <property type="entry name" value="AF4/FMR2_CHD"/>
</dbReference>
<feature type="compositionally biased region" description="Basic and acidic residues" evidence="13">
    <location>
        <begin position="1175"/>
        <end position="1190"/>
    </location>
</feature>
<comment type="similarity">
    <text evidence="2">Belongs to the AF4 family.</text>
</comment>
<gene>
    <name evidence="15" type="ORF">PVAND_004451</name>
</gene>
<feature type="compositionally biased region" description="Low complexity" evidence="13">
    <location>
        <begin position="1013"/>
        <end position="1030"/>
    </location>
</feature>
<evidence type="ECO:0000256" key="9">
    <source>
        <dbReference type="ARBA" id="ARBA00023163"/>
    </source>
</evidence>
<organism evidence="15 16">
    <name type="scientific">Polypedilum vanderplanki</name>
    <name type="common">Sleeping chironomid midge</name>
    <dbReference type="NCBI Taxonomy" id="319348"/>
    <lineage>
        <taxon>Eukaryota</taxon>
        <taxon>Metazoa</taxon>
        <taxon>Ecdysozoa</taxon>
        <taxon>Arthropoda</taxon>
        <taxon>Hexapoda</taxon>
        <taxon>Insecta</taxon>
        <taxon>Pterygota</taxon>
        <taxon>Neoptera</taxon>
        <taxon>Endopterygota</taxon>
        <taxon>Diptera</taxon>
        <taxon>Nematocera</taxon>
        <taxon>Chironomoidea</taxon>
        <taxon>Chironomidae</taxon>
        <taxon>Chironominae</taxon>
        <taxon>Polypedilum</taxon>
        <taxon>Polypedilum</taxon>
    </lineage>
</organism>
<evidence type="ECO:0000256" key="2">
    <source>
        <dbReference type="ARBA" id="ARBA00007354"/>
    </source>
</evidence>
<keyword evidence="4" id="KW-0217">Developmental protein</keyword>
<feature type="compositionally biased region" description="Acidic residues" evidence="13">
    <location>
        <begin position="483"/>
        <end position="498"/>
    </location>
</feature>
<feature type="compositionally biased region" description="Low complexity" evidence="13">
    <location>
        <begin position="1414"/>
        <end position="1430"/>
    </location>
</feature>
<feature type="compositionally biased region" description="Basic residues" evidence="13">
    <location>
        <begin position="642"/>
        <end position="652"/>
    </location>
</feature>
<evidence type="ECO:0000256" key="13">
    <source>
        <dbReference type="SAM" id="MobiDB-lite"/>
    </source>
</evidence>
<keyword evidence="9" id="KW-0804">Transcription</keyword>
<dbReference type="GO" id="GO:0003677">
    <property type="term" value="F:DNA binding"/>
    <property type="evidence" value="ECO:0007669"/>
    <property type="project" value="UniProtKB-KW"/>
</dbReference>
<feature type="compositionally biased region" description="Basic and acidic residues" evidence="13">
    <location>
        <begin position="882"/>
        <end position="892"/>
    </location>
</feature>
<feature type="compositionally biased region" description="Polar residues" evidence="13">
    <location>
        <begin position="545"/>
        <end position="558"/>
    </location>
</feature>
<feature type="region of interest" description="Disordered" evidence="13">
    <location>
        <begin position="1401"/>
        <end position="1430"/>
    </location>
</feature>
<feature type="compositionally biased region" description="Basic and acidic residues" evidence="13">
    <location>
        <begin position="439"/>
        <end position="450"/>
    </location>
</feature>
<feature type="compositionally biased region" description="Polar residues" evidence="13">
    <location>
        <begin position="1159"/>
        <end position="1172"/>
    </location>
</feature>
<dbReference type="Proteomes" id="UP001107558">
    <property type="component" value="Chromosome 2"/>
</dbReference>
<feature type="region of interest" description="Disordered" evidence="13">
    <location>
        <begin position="357"/>
        <end position="602"/>
    </location>
</feature>
<keyword evidence="16" id="KW-1185">Reference proteome</keyword>
<proteinExistence type="inferred from homology"/>
<keyword evidence="10" id="KW-0539">Nucleus</keyword>
<feature type="compositionally biased region" description="Polar residues" evidence="13">
    <location>
        <begin position="574"/>
        <end position="583"/>
    </location>
</feature>
<dbReference type="PANTHER" id="PTHR10528">
    <property type="entry name" value="AF4/FMR2 FAMILY MEMBER"/>
    <property type="match status" value="1"/>
</dbReference>
<feature type="compositionally biased region" description="Polar residues" evidence="13">
    <location>
        <begin position="398"/>
        <end position="407"/>
    </location>
</feature>
<dbReference type="PANTHER" id="PTHR10528:SF17">
    <property type="entry name" value="AF4_FMR2 FAMILY MEMBER LILLI"/>
    <property type="match status" value="1"/>
</dbReference>
<dbReference type="EMBL" id="JADBJN010000002">
    <property type="protein sequence ID" value="KAG5674483.1"/>
    <property type="molecule type" value="Genomic_DNA"/>
</dbReference>
<dbReference type="GO" id="GO:0032783">
    <property type="term" value="C:super elongation complex"/>
    <property type="evidence" value="ECO:0007669"/>
    <property type="project" value="TreeGrafter"/>
</dbReference>
<evidence type="ECO:0000256" key="1">
    <source>
        <dbReference type="ARBA" id="ARBA00004123"/>
    </source>
</evidence>
<feature type="region of interest" description="Disordered" evidence="13">
    <location>
        <begin position="1012"/>
        <end position="1222"/>
    </location>
</feature>
<feature type="compositionally biased region" description="Low complexity" evidence="13">
    <location>
        <begin position="1112"/>
        <end position="1122"/>
    </location>
</feature>
<feature type="compositionally biased region" description="Basic and acidic residues" evidence="13">
    <location>
        <begin position="740"/>
        <end position="754"/>
    </location>
</feature>
<evidence type="ECO:0000256" key="4">
    <source>
        <dbReference type="ARBA" id="ARBA00022473"/>
    </source>
</evidence>
<evidence type="ECO:0000256" key="8">
    <source>
        <dbReference type="ARBA" id="ARBA00023125"/>
    </source>
</evidence>
<evidence type="ECO:0000256" key="11">
    <source>
        <dbReference type="ARBA" id="ARBA00024653"/>
    </source>
</evidence>
<keyword evidence="8" id="KW-0238">DNA-binding</keyword>
<dbReference type="OrthoDB" id="6382204at2759"/>
<feature type="compositionally biased region" description="Polar residues" evidence="13">
    <location>
        <begin position="452"/>
        <end position="471"/>
    </location>
</feature>
<evidence type="ECO:0000256" key="3">
    <source>
        <dbReference type="ARBA" id="ARBA00021888"/>
    </source>
</evidence>
<feature type="compositionally biased region" description="Low complexity" evidence="13">
    <location>
        <begin position="408"/>
        <end position="419"/>
    </location>
</feature>
<feature type="region of interest" description="Disordered" evidence="13">
    <location>
        <begin position="312"/>
        <end position="335"/>
    </location>
</feature>
<feature type="compositionally biased region" description="Acidic residues" evidence="13">
    <location>
        <begin position="420"/>
        <end position="431"/>
    </location>
</feature>
<evidence type="ECO:0000256" key="5">
    <source>
        <dbReference type="ARBA" id="ARBA00022553"/>
    </source>
</evidence>
<evidence type="ECO:0000313" key="15">
    <source>
        <dbReference type="EMBL" id="KAG5674483.1"/>
    </source>
</evidence>
<keyword evidence="7" id="KW-0805">Transcription regulation</keyword>
<evidence type="ECO:0000313" key="16">
    <source>
        <dbReference type="Proteomes" id="UP001107558"/>
    </source>
</evidence>